<evidence type="ECO:0000256" key="2">
    <source>
        <dbReference type="ARBA" id="ARBA00013017"/>
    </source>
</evidence>
<evidence type="ECO:0000256" key="8">
    <source>
        <dbReference type="ARBA" id="ARBA00032824"/>
    </source>
</evidence>
<sequence>MEPAGWVGTCVLLIATIICPRRSTDRAGRCTVSYGWRMRIGRPAPSFALPDQTGTVRTLDELRAGRRAALFFYLNSATPVCVAEVGRFRDAAGEFDRLGVARIGVSMDTAARSAALAAAVSPGFPLLSDVDGGVAETYGVRRGRYSVLPVKRETFVIDTDGTVLHIVVAELRAVAHVEESLAFLRMLAGQAKAR</sequence>
<feature type="domain" description="Thioredoxin" evidence="12">
    <location>
        <begin position="38"/>
        <end position="189"/>
    </location>
</feature>
<evidence type="ECO:0000256" key="6">
    <source>
        <dbReference type="ARBA" id="ARBA00023157"/>
    </source>
</evidence>
<dbReference type="PANTHER" id="PTHR42801">
    <property type="entry name" value="THIOREDOXIN-DEPENDENT PEROXIDE REDUCTASE"/>
    <property type="match status" value="1"/>
</dbReference>
<gene>
    <name evidence="13" type="ORF">GCM10023147_37910</name>
</gene>
<keyword evidence="4" id="KW-0049">Antioxidant</keyword>
<organism evidence="13 14">
    <name type="scientific">Tsukamurella soli</name>
    <dbReference type="NCBI Taxonomy" id="644556"/>
    <lineage>
        <taxon>Bacteria</taxon>
        <taxon>Bacillati</taxon>
        <taxon>Actinomycetota</taxon>
        <taxon>Actinomycetes</taxon>
        <taxon>Mycobacteriales</taxon>
        <taxon>Tsukamurellaceae</taxon>
        <taxon>Tsukamurella</taxon>
    </lineage>
</organism>
<evidence type="ECO:0000256" key="10">
    <source>
        <dbReference type="ARBA" id="ARBA00041373"/>
    </source>
</evidence>
<proteinExistence type="inferred from homology"/>
<evidence type="ECO:0000256" key="7">
    <source>
        <dbReference type="ARBA" id="ARBA00023284"/>
    </source>
</evidence>
<comment type="function">
    <text evidence="1">Thiol-specific peroxidase that catalyzes the reduction of hydrogen peroxide and organic hydroperoxides to water and alcohols, respectively. Plays a role in cell protection against oxidative stress by detoxifying peroxides and as sensor of hydrogen peroxide-mediated signaling events.</text>
</comment>
<dbReference type="Pfam" id="PF00578">
    <property type="entry name" value="AhpC-TSA"/>
    <property type="match status" value="1"/>
</dbReference>
<evidence type="ECO:0000256" key="11">
    <source>
        <dbReference type="ARBA" id="ARBA00049091"/>
    </source>
</evidence>
<evidence type="ECO:0000256" key="5">
    <source>
        <dbReference type="ARBA" id="ARBA00023002"/>
    </source>
</evidence>
<comment type="caution">
    <text evidence="13">The sequence shown here is derived from an EMBL/GenBank/DDBJ whole genome shotgun (WGS) entry which is preliminary data.</text>
</comment>
<evidence type="ECO:0000256" key="1">
    <source>
        <dbReference type="ARBA" id="ARBA00003330"/>
    </source>
</evidence>
<dbReference type="InterPro" id="IPR000866">
    <property type="entry name" value="AhpC/TSA"/>
</dbReference>
<evidence type="ECO:0000313" key="14">
    <source>
        <dbReference type="Proteomes" id="UP001500635"/>
    </source>
</evidence>
<dbReference type="EMBL" id="BAABFR010000074">
    <property type="protein sequence ID" value="GAA4399869.1"/>
    <property type="molecule type" value="Genomic_DNA"/>
</dbReference>
<keyword evidence="14" id="KW-1185">Reference proteome</keyword>
<keyword evidence="5" id="KW-0560">Oxidoreductase</keyword>
<dbReference type="Gene3D" id="3.40.30.10">
    <property type="entry name" value="Glutaredoxin"/>
    <property type="match status" value="1"/>
</dbReference>
<dbReference type="Proteomes" id="UP001500635">
    <property type="component" value="Unassembled WGS sequence"/>
</dbReference>
<dbReference type="InterPro" id="IPR013766">
    <property type="entry name" value="Thioredoxin_domain"/>
</dbReference>
<dbReference type="InterPro" id="IPR050924">
    <property type="entry name" value="Peroxiredoxin_BCP/PrxQ"/>
</dbReference>
<accession>A0ABP8K3K9</accession>
<reference evidence="14" key="1">
    <citation type="journal article" date="2019" name="Int. J. Syst. Evol. Microbiol.">
        <title>The Global Catalogue of Microorganisms (GCM) 10K type strain sequencing project: providing services to taxonomists for standard genome sequencing and annotation.</title>
        <authorList>
            <consortium name="The Broad Institute Genomics Platform"/>
            <consortium name="The Broad Institute Genome Sequencing Center for Infectious Disease"/>
            <person name="Wu L."/>
            <person name="Ma J."/>
        </authorList>
    </citation>
    <scope>NUCLEOTIDE SEQUENCE [LARGE SCALE GENOMIC DNA]</scope>
    <source>
        <strain evidence="14">JCM 17688</strain>
    </source>
</reference>
<dbReference type="PANTHER" id="PTHR42801:SF8">
    <property type="entry name" value="PEROXIREDOXIN RV1608C-RELATED"/>
    <property type="match status" value="1"/>
</dbReference>
<keyword evidence="7" id="KW-0676">Redox-active center</keyword>
<keyword evidence="6" id="KW-1015">Disulfide bond</keyword>
<evidence type="ECO:0000256" key="3">
    <source>
        <dbReference type="ARBA" id="ARBA00022559"/>
    </source>
</evidence>
<comment type="similarity">
    <text evidence="9">Belongs to the peroxiredoxin family. BCP/PrxQ subfamily.</text>
</comment>
<evidence type="ECO:0000259" key="12">
    <source>
        <dbReference type="PROSITE" id="PS51352"/>
    </source>
</evidence>
<keyword evidence="3" id="KW-0575">Peroxidase</keyword>
<dbReference type="SUPFAM" id="SSF52833">
    <property type="entry name" value="Thioredoxin-like"/>
    <property type="match status" value="1"/>
</dbReference>
<name>A0ABP8K3K9_9ACTN</name>
<protein>
    <recommendedName>
        <fullName evidence="2">thioredoxin-dependent peroxiredoxin</fullName>
        <ecNumber evidence="2">1.11.1.24</ecNumber>
    </recommendedName>
    <alternativeName>
        <fullName evidence="10">Bacterioferritin comigratory protein</fullName>
    </alternativeName>
    <alternativeName>
        <fullName evidence="8">Thioredoxin peroxidase</fullName>
    </alternativeName>
</protein>
<evidence type="ECO:0000313" key="13">
    <source>
        <dbReference type="EMBL" id="GAA4399869.1"/>
    </source>
</evidence>
<dbReference type="PROSITE" id="PS51352">
    <property type="entry name" value="THIOREDOXIN_2"/>
    <property type="match status" value="1"/>
</dbReference>
<evidence type="ECO:0000256" key="9">
    <source>
        <dbReference type="ARBA" id="ARBA00038489"/>
    </source>
</evidence>
<dbReference type="InterPro" id="IPR036249">
    <property type="entry name" value="Thioredoxin-like_sf"/>
</dbReference>
<dbReference type="EC" id="1.11.1.24" evidence="2"/>
<dbReference type="CDD" id="cd03017">
    <property type="entry name" value="PRX_BCP"/>
    <property type="match status" value="1"/>
</dbReference>
<comment type="catalytic activity">
    <reaction evidence="11">
        <text>a hydroperoxide + [thioredoxin]-dithiol = an alcohol + [thioredoxin]-disulfide + H2O</text>
        <dbReference type="Rhea" id="RHEA:62620"/>
        <dbReference type="Rhea" id="RHEA-COMP:10698"/>
        <dbReference type="Rhea" id="RHEA-COMP:10700"/>
        <dbReference type="ChEBI" id="CHEBI:15377"/>
        <dbReference type="ChEBI" id="CHEBI:29950"/>
        <dbReference type="ChEBI" id="CHEBI:30879"/>
        <dbReference type="ChEBI" id="CHEBI:35924"/>
        <dbReference type="ChEBI" id="CHEBI:50058"/>
        <dbReference type="EC" id="1.11.1.24"/>
    </reaction>
</comment>
<evidence type="ECO:0000256" key="4">
    <source>
        <dbReference type="ARBA" id="ARBA00022862"/>
    </source>
</evidence>